<dbReference type="EMBL" id="MPVP01000099">
    <property type="protein sequence ID" value="OMD32635.1"/>
    <property type="molecule type" value="Genomic_DNA"/>
</dbReference>
<gene>
    <name evidence="1" type="ORF">BSO21_16245</name>
</gene>
<evidence type="ECO:0008006" key="3">
    <source>
        <dbReference type="Google" id="ProtNLM"/>
    </source>
</evidence>
<evidence type="ECO:0000313" key="2">
    <source>
        <dbReference type="Proteomes" id="UP000187158"/>
    </source>
</evidence>
<proteinExistence type="predicted"/>
<protein>
    <recommendedName>
        <fullName evidence="3">SMI1/KNR4 family protein</fullName>
    </recommendedName>
</protein>
<sequence length="133" mass="15191">MRLPRERVSIAEVQATDSAILDKLFEFYDFSAGEYFFIKDQPDKAYVIEAEERDNNLNVVYDGGKVIDYYDNCLPLISTAAIIDMIGYYGESFELRAWGKGWLLITDEIIESAEGEDLVGFLWKTLTTVLVKP</sequence>
<name>A0ABX3GQL4_9BACL</name>
<comment type="caution">
    <text evidence="1">The sequence shown here is derived from an EMBL/GenBank/DDBJ whole genome shotgun (WGS) entry which is preliminary data.</text>
</comment>
<evidence type="ECO:0000313" key="1">
    <source>
        <dbReference type="EMBL" id="OMD32635.1"/>
    </source>
</evidence>
<dbReference type="RefSeq" id="WP_076219174.1">
    <property type="nucleotide sequence ID" value="NZ_MPVP01000099.1"/>
</dbReference>
<reference evidence="1 2" key="1">
    <citation type="submission" date="2016-11" db="EMBL/GenBank/DDBJ databases">
        <title>Paenibacillus species isolates.</title>
        <authorList>
            <person name="Beno S.M."/>
        </authorList>
    </citation>
    <scope>NUCLEOTIDE SEQUENCE [LARGE SCALE GENOMIC DNA]</scope>
    <source>
        <strain evidence="1 2">FSL H7-0433</strain>
    </source>
</reference>
<keyword evidence="2" id="KW-1185">Reference proteome</keyword>
<accession>A0ABX3GQL4</accession>
<organism evidence="1 2">
    <name type="scientific">Paenibacillus odorifer</name>
    <dbReference type="NCBI Taxonomy" id="189426"/>
    <lineage>
        <taxon>Bacteria</taxon>
        <taxon>Bacillati</taxon>
        <taxon>Bacillota</taxon>
        <taxon>Bacilli</taxon>
        <taxon>Bacillales</taxon>
        <taxon>Paenibacillaceae</taxon>
        <taxon>Paenibacillus</taxon>
    </lineage>
</organism>
<dbReference type="Proteomes" id="UP000187158">
    <property type="component" value="Unassembled WGS sequence"/>
</dbReference>